<evidence type="ECO:0000313" key="3">
    <source>
        <dbReference type="Proteomes" id="UP000186817"/>
    </source>
</evidence>
<protein>
    <recommendedName>
        <fullName evidence="4">Tetratricopeptide repeat protein</fullName>
    </recommendedName>
</protein>
<accession>A0A1Q9EIR8</accession>
<dbReference type="InterPro" id="IPR011990">
    <property type="entry name" value="TPR-like_helical_dom_sf"/>
</dbReference>
<dbReference type="OrthoDB" id="10487925at2759"/>
<comment type="caution">
    <text evidence="2">The sequence shown here is derived from an EMBL/GenBank/DDBJ whole genome shotgun (WGS) entry which is preliminary data.</text>
</comment>
<feature type="compositionally biased region" description="Basic and acidic residues" evidence="1">
    <location>
        <begin position="22"/>
        <end position="34"/>
    </location>
</feature>
<dbReference type="SUPFAM" id="SSF48452">
    <property type="entry name" value="TPR-like"/>
    <property type="match status" value="1"/>
</dbReference>
<reference evidence="2 3" key="1">
    <citation type="submission" date="2016-02" db="EMBL/GenBank/DDBJ databases">
        <title>Genome analysis of coral dinoflagellate symbionts highlights evolutionary adaptations to a symbiotic lifestyle.</title>
        <authorList>
            <person name="Aranda M."/>
            <person name="Li Y."/>
            <person name="Liew Y.J."/>
            <person name="Baumgarten S."/>
            <person name="Simakov O."/>
            <person name="Wilson M."/>
            <person name="Piel J."/>
            <person name="Ashoor H."/>
            <person name="Bougouffa S."/>
            <person name="Bajic V.B."/>
            <person name="Ryu T."/>
            <person name="Ravasi T."/>
            <person name="Bayer T."/>
            <person name="Micklem G."/>
            <person name="Kim H."/>
            <person name="Bhak J."/>
            <person name="Lajeunesse T.C."/>
            <person name="Voolstra C.R."/>
        </authorList>
    </citation>
    <scope>NUCLEOTIDE SEQUENCE [LARGE SCALE GENOMIC DNA]</scope>
    <source>
        <strain evidence="2 3">CCMP2467</strain>
    </source>
</reference>
<dbReference type="AlphaFoldDB" id="A0A1Q9EIR8"/>
<evidence type="ECO:0000256" key="1">
    <source>
        <dbReference type="SAM" id="MobiDB-lite"/>
    </source>
</evidence>
<sequence length="133" mass="14225">MAVAKTKDPVGRSKDEGEEEAKDAGETKQEEKAGDQPVAEQAPTDEEMGASGNFAAATKALLEMLKDDPNDAVVLHNLGVAFTEEGRYQEAEEKFLQVNYATMFGLATVLTEQGETGKLLQAEAAWECSEGGL</sequence>
<proteinExistence type="predicted"/>
<dbReference type="EMBL" id="LSRX01000141">
    <property type="protein sequence ID" value="OLQ07320.1"/>
    <property type="molecule type" value="Genomic_DNA"/>
</dbReference>
<evidence type="ECO:0000313" key="2">
    <source>
        <dbReference type="EMBL" id="OLQ07320.1"/>
    </source>
</evidence>
<organism evidence="2 3">
    <name type="scientific">Symbiodinium microadriaticum</name>
    <name type="common">Dinoflagellate</name>
    <name type="synonym">Zooxanthella microadriatica</name>
    <dbReference type="NCBI Taxonomy" id="2951"/>
    <lineage>
        <taxon>Eukaryota</taxon>
        <taxon>Sar</taxon>
        <taxon>Alveolata</taxon>
        <taxon>Dinophyceae</taxon>
        <taxon>Suessiales</taxon>
        <taxon>Symbiodiniaceae</taxon>
        <taxon>Symbiodinium</taxon>
    </lineage>
</organism>
<feature type="compositionally biased region" description="Basic and acidic residues" evidence="1">
    <location>
        <begin position="1"/>
        <end position="15"/>
    </location>
</feature>
<dbReference type="Pfam" id="PF13431">
    <property type="entry name" value="TPR_17"/>
    <property type="match status" value="1"/>
</dbReference>
<gene>
    <name evidence="2" type="ORF">AK812_SmicGene9286</name>
</gene>
<dbReference type="Gene3D" id="1.25.40.10">
    <property type="entry name" value="Tetratricopeptide repeat domain"/>
    <property type="match status" value="1"/>
</dbReference>
<keyword evidence="3" id="KW-1185">Reference proteome</keyword>
<dbReference type="Proteomes" id="UP000186817">
    <property type="component" value="Unassembled WGS sequence"/>
</dbReference>
<name>A0A1Q9EIR8_SYMMI</name>
<feature type="region of interest" description="Disordered" evidence="1">
    <location>
        <begin position="1"/>
        <end position="52"/>
    </location>
</feature>
<evidence type="ECO:0008006" key="4">
    <source>
        <dbReference type="Google" id="ProtNLM"/>
    </source>
</evidence>